<comment type="caution">
    <text evidence="1">The sequence shown here is derived from an EMBL/GenBank/DDBJ whole genome shotgun (WGS) entry which is preliminary data.</text>
</comment>
<feature type="non-terminal residue" evidence="1">
    <location>
        <position position="106"/>
    </location>
</feature>
<feature type="non-terminal residue" evidence="1">
    <location>
        <position position="1"/>
    </location>
</feature>
<evidence type="ECO:0000313" key="1">
    <source>
        <dbReference type="EMBL" id="RDX58351.1"/>
    </source>
</evidence>
<accession>A0A371E0V2</accession>
<dbReference type="EMBL" id="QJKJ01017588">
    <property type="protein sequence ID" value="RDX58351.1"/>
    <property type="molecule type" value="Genomic_DNA"/>
</dbReference>
<proteinExistence type="predicted"/>
<name>A0A371E0V2_MUCPR</name>
<reference evidence="1" key="1">
    <citation type="submission" date="2018-05" db="EMBL/GenBank/DDBJ databases">
        <title>Draft genome of Mucuna pruriens seed.</title>
        <authorList>
            <person name="Nnadi N.E."/>
            <person name="Vos R."/>
            <person name="Hasami M.H."/>
            <person name="Devisetty U.K."/>
            <person name="Aguiy J.C."/>
        </authorList>
    </citation>
    <scope>NUCLEOTIDE SEQUENCE [LARGE SCALE GENOMIC DNA]</scope>
    <source>
        <strain evidence="1">JCA_2017</strain>
    </source>
</reference>
<organism evidence="1 2">
    <name type="scientific">Mucuna pruriens</name>
    <name type="common">Velvet bean</name>
    <name type="synonym">Dolichos pruriens</name>
    <dbReference type="NCBI Taxonomy" id="157652"/>
    <lineage>
        <taxon>Eukaryota</taxon>
        <taxon>Viridiplantae</taxon>
        <taxon>Streptophyta</taxon>
        <taxon>Embryophyta</taxon>
        <taxon>Tracheophyta</taxon>
        <taxon>Spermatophyta</taxon>
        <taxon>Magnoliopsida</taxon>
        <taxon>eudicotyledons</taxon>
        <taxon>Gunneridae</taxon>
        <taxon>Pentapetalae</taxon>
        <taxon>rosids</taxon>
        <taxon>fabids</taxon>
        <taxon>Fabales</taxon>
        <taxon>Fabaceae</taxon>
        <taxon>Papilionoideae</taxon>
        <taxon>50 kb inversion clade</taxon>
        <taxon>NPAAA clade</taxon>
        <taxon>indigoferoid/millettioid clade</taxon>
        <taxon>Phaseoleae</taxon>
        <taxon>Mucuna</taxon>
    </lineage>
</organism>
<evidence type="ECO:0000313" key="2">
    <source>
        <dbReference type="Proteomes" id="UP000257109"/>
    </source>
</evidence>
<gene>
    <name evidence="1" type="ORF">CR513_62343</name>
</gene>
<keyword evidence="2" id="KW-1185">Reference proteome</keyword>
<sequence>MTLNPISTSSISSSIKCFKCLNKVHIAFHCLTKKTMIILDDSDVINESFSLESSSSNKSDNEIIPSNRNILMESCTNVATTRLVNKLNPNITVTIGFINYNDEGKM</sequence>
<protein>
    <submittedName>
        <fullName evidence="1">Uncharacterized protein</fullName>
    </submittedName>
</protein>
<dbReference type="AlphaFoldDB" id="A0A371E0V2"/>
<dbReference type="Proteomes" id="UP000257109">
    <property type="component" value="Unassembled WGS sequence"/>
</dbReference>